<dbReference type="RefSeq" id="WP_258435034.1">
    <property type="nucleotide sequence ID" value="NZ_JANSGW010000074.1"/>
</dbReference>
<comment type="caution">
    <text evidence="1">The sequence shown here is derived from an EMBL/GenBank/DDBJ whole genome shotgun (WGS) entry which is preliminary data.</text>
</comment>
<dbReference type="AlphaFoldDB" id="A0AAP3DMM7"/>
<organism evidence="1 2">
    <name type="scientific">Brevibacillus laterosporus</name>
    <name type="common">Bacillus laterosporus</name>
    <dbReference type="NCBI Taxonomy" id="1465"/>
    <lineage>
        <taxon>Bacteria</taxon>
        <taxon>Bacillati</taxon>
        <taxon>Bacillota</taxon>
        <taxon>Bacilli</taxon>
        <taxon>Bacillales</taxon>
        <taxon>Paenibacillaceae</taxon>
        <taxon>Brevibacillus</taxon>
    </lineage>
</organism>
<evidence type="ECO:0000313" key="2">
    <source>
        <dbReference type="Proteomes" id="UP001077662"/>
    </source>
</evidence>
<sequence length="63" mass="7340">MPRILAWRDVFNSAKIYPADYTQSRETAKSVGYRYFAFNGAVFHVDQQTINYDESICSIEELI</sequence>
<dbReference type="Proteomes" id="UP001077662">
    <property type="component" value="Unassembled WGS sequence"/>
</dbReference>
<dbReference type="EMBL" id="JAPTNE010000074">
    <property type="protein sequence ID" value="MCZ0810365.1"/>
    <property type="molecule type" value="Genomic_DNA"/>
</dbReference>
<evidence type="ECO:0000313" key="1">
    <source>
        <dbReference type="EMBL" id="MCZ0810365.1"/>
    </source>
</evidence>
<reference evidence="1" key="1">
    <citation type="submission" date="2022-09" db="EMBL/GenBank/DDBJ databases">
        <title>Genome analysis and characterization of larvicidal activity of Brevibacillus strains.</title>
        <authorList>
            <person name="Patrusheva E.V."/>
            <person name="Izotova A.O."/>
            <person name="Toshchakov S.V."/>
            <person name="Sineoky S.P."/>
        </authorList>
    </citation>
    <scope>NUCLEOTIDE SEQUENCE</scope>
    <source>
        <strain evidence="1">VKPM_B-13247</strain>
    </source>
</reference>
<name>A0AAP3DMM7_BRELA</name>
<accession>A0AAP3DMM7</accession>
<protein>
    <submittedName>
        <fullName evidence="1">Uncharacterized protein</fullName>
    </submittedName>
</protein>
<proteinExistence type="predicted"/>
<gene>
    <name evidence="1" type="ORF">O0554_26395</name>
</gene>